<dbReference type="Proteomes" id="UP001177003">
    <property type="component" value="Chromosome 0"/>
</dbReference>
<dbReference type="AlphaFoldDB" id="A0AA35VKF4"/>
<evidence type="ECO:0000313" key="2">
    <source>
        <dbReference type="EMBL" id="CAI9264637.1"/>
    </source>
</evidence>
<accession>A0AA35VKF4</accession>
<sequence length="143" mass="16067">MEGNEFTMGYLETMRVVGNFGSHWGILLSDDEGGEQQGDQPEPQQRTRWRNVRGGGERGQPMHPPAPMVGSHIGDDMVGYFDQLSLSVNWIGGTIENMVQHFHVEQPPHLGYHYPICPRWTEYPGQGGDMAGPSRARDEEEDD</sequence>
<evidence type="ECO:0000313" key="3">
    <source>
        <dbReference type="Proteomes" id="UP001177003"/>
    </source>
</evidence>
<organism evidence="2 3">
    <name type="scientific">Lactuca saligna</name>
    <name type="common">Willowleaf lettuce</name>
    <dbReference type="NCBI Taxonomy" id="75948"/>
    <lineage>
        <taxon>Eukaryota</taxon>
        <taxon>Viridiplantae</taxon>
        <taxon>Streptophyta</taxon>
        <taxon>Embryophyta</taxon>
        <taxon>Tracheophyta</taxon>
        <taxon>Spermatophyta</taxon>
        <taxon>Magnoliopsida</taxon>
        <taxon>eudicotyledons</taxon>
        <taxon>Gunneridae</taxon>
        <taxon>Pentapetalae</taxon>
        <taxon>asterids</taxon>
        <taxon>campanulids</taxon>
        <taxon>Asterales</taxon>
        <taxon>Asteraceae</taxon>
        <taxon>Cichorioideae</taxon>
        <taxon>Cichorieae</taxon>
        <taxon>Lactucinae</taxon>
        <taxon>Lactuca</taxon>
    </lineage>
</organism>
<gene>
    <name evidence="2" type="ORF">LSALG_LOCUS5277</name>
</gene>
<feature type="region of interest" description="Disordered" evidence="1">
    <location>
        <begin position="28"/>
        <end position="70"/>
    </location>
</feature>
<name>A0AA35VKF4_LACSI</name>
<dbReference type="EMBL" id="OX465086">
    <property type="protein sequence ID" value="CAI9264637.1"/>
    <property type="molecule type" value="Genomic_DNA"/>
</dbReference>
<reference evidence="2" key="1">
    <citation type="submission" date="2023-04" db="EMBL/GenBank/DDBJ databases">
        <authorList>
            <person name="Vijverberg K."/>
            <person name="Xiong W."/>
            <person name="Schranz E."/>
        </authorList>
    </citation>
    <scope>NUCLEOTIDE SEQUENCE</scope>
</reference>
<proteinExistence type="predicted"/>
<evidence type="ECO:0000256" key="1">
    <source>
        <dbReference type="SAM" id="MobiDB-lite"/>
    </source>
</evidence>
<keyword evidence="3" id="KW-1185">Reference proteome</keyword>
<protein>
    <submittedName>
        <fullName evidence="2">Uncharacterized protein</fullName>
    </submittedName>
</protein>